<feature type="signal peptide" evidence="2">
    <location>
        <begin position="1"/>
        <end position="22"/>
    </location>
</feature>
<dbReference type="RefSeq" id="WP_152868264.1">
    <property type="nucleotide sequence ID" value="NZ_WBSL01000001.1"/>
</dbReference>
<evidence type="ECO:0000256" key="2">
    <source>
        <dbReference type="SAM" id="SignalP"/>
    </source>
</evidence>
<accession>A0A7X1NT40</accession>
<proteinExistence type="predicted"/>
<name>A0A7X1NT40_9DEIO</name>
<evidence type="ECO:0000313" key="4">
    <source>
        <dbReference type="Proteomes" id="UP000484842"/>
    </source>
</evidence>
<evidence type="ECO:0000256" key="1">
    <source>
        <dbReference type="SAM" id="MobiDB-lite"/>
    </source>
</evidence>
<comment type="caution">
    <text evidence="3">The sequence shown here is derived from an EMBL/GenBank/DDBJ whole genome shotgun (WGS) entry which is preliminary data.</text>
</comment>
<feature type="compositionally biased region" description="Pro residues" evidence="1">
    <location>
        <begin position="32"/>
        <end position="41"/>
    </location>
</feature>
<dbReference type="EMBL" id="WBSL01000001">
    <property type="protein sequence ID" value="MPY65325.1"/>
    <property type="molecule type" value="Genomic_DNA"/>
</dbReference>
<protein>
    <submittedName>
        <fullName evidence="3">Uncharacterized protein</fullName>
    </submittedName>
</protein>
<dbReference type="AlphaFoldDB" id="A0A7X1NT40"/>
<reference evidence="3 4" key="1">
    <citation type="submission" date="2019-10" db="EMBL/GenBank/DDBJ databases">
        <title>Deinococcus sp. isolated from soil.</title>
        <authorList>
            <person name="Li Y."/>
            <person name="Wang J."/>
        </authorList>
    </citation>
    <scope>NUCLEOTIDE SEQUENCE [LARGE SCALE GENOMIC DNA]</scope>
    <source>
        <strain evidence="3 4">SDU3-2</strain>
    </source>
</reference>
<evidence type="ECO:0000313" key="3">
    <source>
        <dbReference type="EMBL" id="MPY65325.1"/>
    </source>
</evidence>
<dbReference type="Proteomes" id="UP000484842">
    <property type="component" value="Unassembled WGS sequence"/>
</dbReference>
<feature type="chain" id="PRO_5031239225" evidence="2">
    <location>
        <begin position="23"/>
        <end position="666"/>
    </location>
</feature>
<sequence>MPRLPTAALLLSTLLLAVSAAAQTTPTQTAPTPAPPSPAAPGPSATGGILPLVSVGERWPQAQETYVIRVAPGDAGKPLGLEAYSPGFNLADYVDGRRGAGYFGDELYKKNEPFESTFTLTGPGGTVVERRYAAGREHTWDSLYAGGLPAGTYTLRVSSRGDGKNSFALRVAEPFSLETSDFSVNARDTEQTPLLAARLTVPQAWVGQTLSLLNYDVDGPQEAETWVVQPGGARVNLTPSANGQAATDRFTVTPELVGEWQVYLRVLPTTKQYSNAVRYSFRLGNQAVTARVGGFAPPTGARLDNQLLVEVVDPQGRAIPGASYTLIGERVVRPSLPPGYLPVGGSIVQGTGNIVSPTEIRYQPGFTKVRFVARPPEGQLAVEAVAVYGDQRIPLSGVAFEVAGQTLTAPATLPLAPGEYPVKPGTLAGSTVTAPAPGRVADGGTARVILEYVVRTELTLVTAPDVLNACDVTQFTATLKTDFPQRLPARVRLNLPAGWASDYPLEVPGEVGAGQPLRLKVPVRVCRTDTAEAVAEPLDLRATGQARVRNPGGANVTRTVQGGGRATLAKTVEAAPQGYAVTLTLTVDRTLENMRLIDPLPVAEGGTSAVRGPLTVQGPSLAGVAARAEGDSIVLARVIPGTYTVSYTLLTDQPADAVVTAPDLAW</sequence>
<keyword evidence="2" id="KW-0732">Signal</keyword>
<feature type="region of interest" description="Disordered" evidence="1">
    <location>
        <begin position="25"/>
        <end position="47"/>
    </location>
</feature>
<keyword evidence="4" id="KW-1185">Reference proteome</keyword>
<organism evidence="3 4">
    <name type="scientific">Deinococcus terrestris</name>
    <dbReference type="NCBI Taxonomy" id="2651870"/>
    <lineage>
        <taxon>Bacteria</taxon>
        <taxon>Thermotogati</taxon>
        <taxon>Deinococcota</taxon>
        <taxon>Deinococci</taxon>
        <taxon>Deinococcales</taxon>
        <taxon>Deinococcaceae</taxon>
        <taxon>Deinococcus</taxon>
    </lineage>
</organism>
<gene>
    <name evidence="3" type="ORF">F8S09_01265</name>
</gene>